<dbReference type="AlphaFoldDB" id="V4RLS8"/>
<keyword evidence="3" id="KW-1185">Reference proteome</keyword>
<dbReference type="OMA" id="MEEYLEC"/>
<organism evidence="2 3">
    <name type="scientific">Citrus clementina</name>
    <name type="common">Clementine</name>
    <name type="synonym">Citrus deliciosa x Citrus sinensis</name>
    <dbReference type="NCBI Taxonomy" id="85681"/>
    <lineage>
        <taxon>Eukaryota</taxon>
        <taxon>Viridiplantae</taxon>
        <taxon>Streptophyta</taxon>
        <taxon>Embryophyta</taxon>
        <taxon>Tracheophyta</taxon>
        <taxon>Spermatophyta</taxon>
        <taxon>Magnoliopsida</taxon>
        <taxon>eudicotyledons</taxon>
        <taxon>Gunneridae</taxon>
        <taxon>Pentapetalae</taxon>
        <taxon>rosids</taxon>
        <taxon>malvids</taxon>
        <taxon>Sapindales</taxon>
        <taxon>Rutaceae</taxon>
        <taxon>Aurantioideae</taxon>
        <taxon>Citrus</taxon>
    </lineage>
</organism>
<feature type="non-terminal residue" evidence="2">
    <location>
        <position position="1"/>
    </location>
</feature>
<dbReference type="InterPro" id="IPR002156">
    <property type="entry name" value="RNaseH_domain"/>
</dbReference>
<dbReference type="Pfam" id="PF13456">
    <property type="entry name" value="RVT_3"/>
    <property type="match status" value="1"/>
</dbReference>
<dbReference type="EMBL" id="KI537036">
    <property type="protein sequence ID" value="ESR35143.1"/>
    <property type="molecule type" value="Genomic_DNA"/>
</dbReference>
<proteinExistence type="predicted"/>
<dbReference type="InterPro" id="IPR012337">
    <property type="entry name" value="RNaseH-like_sf"/>
</dbReference>
<evidence type="ECO:0000313" key="3">
    <source>
        <dbReference type="Proteomes" id="UP000030687"/>
    </source>
</evidence>
<dbReference type="SUPFAM" id="SSF53098">
    <property type="entry name" value="Ribonuclease H-like"/>
    <property type="match status" value="1"/>
</dbReference>
<protein>
    <recommendedName>
        <fullName evidence="1">RNase H type-1 domain-containing protein</fullName>
    </recommendedName>
</protein>
<dbReference type="STRING" id="85681.V4RLS8"/>
<accession>V4RLS8</accession>
<gene>
    <name evidence="2" type="ORF">CICLE_v10007098mg</name>
</gene>
<sequence>KNWFKLNSDAAINEADGLAGLGVVIRNSKGEFMTASNYRRRFFGDIELAEASAILEGIKLAEDLGLTPLVVESDSINVIRLMSRKINSNLEIDWVISEISAFICKKSLFAVKHILRSYNSVAHKVVKMTLGQSESCIWVQETPPNIAFLL</sequence>
<dbReference type="eggNOG" id="ENOG502SFRN">
    <property type="taxonomic scope" value="Eukaryota"/>
</dbReference>
<dbReference type="KEGG" id="cic:CICLE_v10007098mg"/>
<dbReference type="GO" id="GO:0004523">
    <property type="term" value="F:RNA-DNA hybrid ribonuclease activity"/>
    <property type="evidence" value="ECO:0007669"/>
    <property type="project" value="InterPro"/>
</dbReference>
<dbReference type="PANTHER" id="PTHR47723">
    <property type="entry name" value="OS05G0353850 PROTEIN"/>
    <property type="match status" value="1"/>
</dbReference>
<dbReference type="PANTHER" id="PTHR47723:SF21">
    <property type="entry name" value="POLYNUCLEOTIDYL TRANSFERASE, RIBONUCLEASE H-LIKE SUPERFAMILY PROTEIN"/>
    <property type="match status" value="1"/>
</dbReference>
<dbReference type="CDD" id="cd06222">
    <property type="entry name" value="RNase_H_like"/>
    <property type="match status" value="1"/>
</dbReference>
<feature type="domain" description="RNase H type-1" evidence="1">
    <location>
        <begin position="7"/>
        <end position="128"/>
    </location>
</feature>
<dbReference type="Gene3D" id="3.30.420.10">
    <property type="entry name" value="Ribonuclease H-like superfamily/Ribonuclease H"/>
    <property type="match status" value="1"/>
</dbReference>
<dbReference type="Proteomes" id="UP000030687">
    <property type="component" value="Unassembled WGS sequence"/>
</dbReference>
<dbReference type="GO" id="GO:0003676">
    <property type="term" value="F:nucleic acid binding"/>
    <property type="evidence" value="ECO:0007669"/>
    <property type="project" value="InterPro"/>
</dbReference>
<dbReference type="InterPro" id="IPR036397">
    <property type="entry name" value="RNaseH_sf"/>
</dbReference>
<dbReference type="InterPro" id="IPR044730">
    <property type="entry name" value="RNase_H-like_dom_plant"/>
</dbReference>
<dbReference type="InterPro" id="IPR053151">
    <property type="entry name" value="RNase_H-like"/>
</dbReference>
<evidence type="ECO:0000313" key="2">
    <source>
        <dbReference type="EMBL" id="ESR35143.1"/>
    </source>
</evidence>
<name>V4RLS8_CITCL</name>
<dbReference type="Gramene" id="ESR35143">
    <property type="protein sequence ID" value="ESR35143"/>
    <property type="gene ID" value="CICLE_v10007098mg"/>
</dbReference>
<dbReference type="InParanoid" id="V4RLS8"/>
<evidence type="ECO:0000259" key="1">
    <source>
        <dbReference type="Pfam" id="PF13456"/>
    </source>
</evidence>
<reference evidence="2 3" key="1">
    <citation type="submission" date="2013-10" db="EMBL/GenBank/DDBJ databases">
        <authorList>
            <consortium name="International Citrus Genome Consortium"/>
            <person name="Jenkins J."/>
            <person name="Schmutz J."/>
            <person name="Prochnik S."/>
            <person name="Rokhsar D."/>
            <person name="Gmitter F."/>
            <person name="Ollitrault P."/>
            <person name="Machado M."/>
            <person name="Talon M."/>
            <person name="Wincker P."/>
            <person name="Jaillon O."/>
            <person name="Morgante M."/>
        </authorList>
    </citation>
    <scope>NUCLEOTIDE SEQUENCE</scope>
    <source>
        <strain evidence="3">cv. Clemenules</strain>
    </source>
</reference>